<evidence type="ECO:0000256" key="2">
    <source>
        <dbReference type="ARBA" id="ARBA00022603"/>
    </source>
</evidence>
<protein>
    <recommendedName>
        <fullName evidence="5">Cobalt-precorrin-5B C(1)-methyltransferase</fullName>
        <ecNumber evidence="5">2.1.1.195</ecNumber>
    </recommendedName>
    <alternativeName>
        <fullName evidence="5">Cobalt-precorrin-6A synthase</fullName>
    </alternativeName>
</protein>
<dbReference type="PANTHER" id="PTHR35863">
    <property type="entry name" value="COBALT-PRECORRIN-5B C(1)-METHYLTRANSFERASE"/>
    <property type="match status" value="1"/>
</dbReference>
<dbReference type="UniPathway" id="UPA00148">
    <property type="reaction ID" value="UER00227"/>
</dbReference>
<comment type="similarity">
    <text evidence="5">Belongs to the CbiD family.</text>
</comment>
<dbReference type="InterPro" id="IPR003723">
    <property type="entry name" value="Precorrin-6x_reduct"/>
</dbReference>
<accession>A0A3L7ZKK5</accession>
<dbReference type="Proteomes" id="UP000310032">
    <property type="component" value="Unassembled WGS sequence"/>
</dbReference>
<dbReference type="PROSITE" id="PS51014">
    <property type="entry name" value="COBK_CBIJ"/>
    <property type="match status" value="1"/>
</dbReference>
<evidence type="ECO:0000313" key="7">
    <source>
        <dbReference type="EMBL" id="TGY54191.1"/>
    </source>
</evidence>
<dbReference type="Proteomes" id="UP000278164">
    <property type="component" value="Unassembled WGS sequence"/>
</dbReference>
<reference evidence="6 8" key="1">
    <citation type="submission" date="2018-09" db="EMBL/GenBank/DDBJ databases">
        <title>Murine metabolic-syndrome-specific gut microbial biobank.</title>
        <authorList>
            <person name="Liu C."/>
        </authorList>
    </citation>
    <scope>NUCLEOTIDE SEQUENCE [LARGE SCALE GENOMIC DNA]</scope>
    <source>
        <strain evidence="6 8">8-P5</strain>
    </source>
</reference>
<keyword evidence="1 5" id="KW-0169">Cobalamin biosynthesis</keyword>
<reference evidence="7 9" key="2">
    <citation type="submission" date="2019-04" db="EMBL/GenBank/DDBJ databases">
        <title>Microbes associate with the intestines of laboratory mice.</title>
        <authorList>
            <person name="Navarre W."/>
            <person name="Wong E."/>
            <person name="Huang K."/>
            <person name="Tropini C."/>
            <person name="Ng K."/>
            <person name="Yu B."/>
        </authorList>
    </citation>
    <scope>NUCLEOTIDE SEQUENCE [LARGE SCALE GENOMIC DNA]</scope>
    <source>
        <strain evidence="7 9">NM39_I3</strain>
    </source>
</reference>
<dbReference type="RefSeq" id="WP_121737191.1">
    <property type="nucleotide sequence ID" value="NZ_QXXG01000052.1"/>
</dbReference>
<comment type="pathway">
    <text evidence="5">Cofactor biosynthesis; adenosylcobalamin biosynthesis; cob(II)yrinate a,c-diamide from sirohydrochlorin (anaerobic route): step 6/10.</text>
</comment>
<dbReference type="InterPro" id="IPR036074">
    <property type="entry name" value="CbiD_sf"/>
</dbReference>
<proteinExistence type="inferred from homology"/>
<evidence type="ECO:0000256" key="5">
    <source>
        <dbReference type="HAMAP-Rule" id="MF_00787"/>
    </source>
</evidence>
<dbReference type="OrthoDB" id="6439987at2"/>
<evidence type="ECO:0000313" key="8">
    <source>
        <dbReference type="Proteomes" id="UP000278164"/>
    </source>
</evidence>
<organism evidence="6 8">
    <name type="scientific">Parabacteroides distasonis</name>
    <dbReference type="NCBI Taxonomy" id="823"/>
    <lineage>
        <taxon>Bacteria</taxon>
        <taxon>Pseudomonadati</taxon>
        <taxon>Bacteroidota</taxon>
        <taxon>Bacteroidia</taxon>
        <taxon>Bacteroidales</taxon>
        <taxon>Tannerellaceae</taxon>
        <taxon>Parabacteroides</taxon>
    </lineage>
</organism>
<dbReference type="EMBL" id="SRYM01000076">
    <property type="protein sequence ID" value="TGY54191.1"/>
    <property type="molecule type" value="Genomic_DNA"/>
</dbReference>
<gene>
    <name evidence="5 6" type="primary">cbiD</name>
    <name evidence="6" type="ORF">D7V78_17085</name>
    <name evidence="7" type="ORF">E5342_17670</name>
</gene>
<dbReference type="GO" id="GO:0008168">
    <property type="term" value="F:methyltransferase activity"/>
    <property type="evidence" value="ECO:0007669"/>
    <property type="project" value="UniProtKB-UniRule"/>
</dbReference>
<keyword evidence="2 5" id="KW-0489">Methyltransferase</keyword>
<evidence type="ECO:0000313" key="9">
    <source>
        <dbReference type="Proteomes" id="UP000310032"/>
    </source>
</evidence>
<keyword evidence="4 5" id="KW-0949">S-adenosyl-L-methionine</keyword>
<dbReference type="NCBIfam" id="TIGR00312">
    <property type="entry name" value="cbiD"/>
    <property type="match status" value="1"/>
</dbReference>
<name>A0A3L7ZKK5_PARDI</name>
<evidence type="ECO:0000256" key="1">
    <source>
        <dbReference type="ARBA" id="ARBA00022573"/>
    </source>
</evidence>
<dbReference type="Pfam" id="PF01888">
    <property type="entry name" value="CbiD"/>
    <property type="match status" value="1"/>
</dbReference>
<sequence>MILILGGTTEGRVAVRVADEAAATYYYSTKGTLQSIECAHGIRLTGAMNAEEMECFCRDHAIKLLIDAAHPFAQVLHQTIEKVSKCLQIPVIRYERRYPPRDEDLIWCDSYADAIHQMENKGIQRLLALSGVNTLAPLRPYWRSHTTWFRILEREESLSLAEKQGFPQERLVFYREGEDELKLLEQLHPDAILTKESGFSGYFMDKVNAARQFGIPVFVVKRPTLPETFYRVYGEDGLRKQIERLLPEFFPLKSGYTTGACATAAAKAALLALLSRKEQTESQITLPSGEQITLPVAYTEWAGCSATCTVIKESGDDPDVTNHSRIRVTVQLSPEASGCDDTERVIFQAGEGVGTVSLPGLGLKVGGPAINATPRKMIRQELIPLLPSPDSVAIVTVSVPGGEELAKRTFNPKLGIIGGISIIGTSGIVRPFSSDAFIASIRKEASVAKAIGCETLVINSGAKSERYLRSLYASLPPQSFVHYGNFIGETLKIAADLGFKQVILGIMIGKAVKLAEGFLDTHSKKVVMNKGFLQDVAKEAKCEEATVDAINRITLARELWELLTEKDQNRFFPLLLQKCKSYCAPILPDGELTLLLISEEGKVLYQS</sequence>
<comment type="caution">
    <text evidence="6">The sequence shown here is derived from an EMBL/GenBank/DDBJ whole genome shotgun (WGS) entry which is preliminary data.</text>
</comment>
<dbReference type="EC" id="2.1.1.195" evidence="5"/>
<dbReference type="InterPro" id="IPR002748">
    <property type="entry name" value="CbiD"/>
</dbReference>
<keyword evidence="3 5" id="KW-0808">Transferase</keyword>
<evidence type="ECO:0000313" key="6">
    <source>
        <dbReference type="EMBL" id="RLT72219.1"/>
    </source>
</evidence>
<dbReference type="SUPFAM" id="SSF111342">
    <property type="entry name" value="CbiD-like"/>
    <property type="match status" value="1"/>
</dbReference>
<evidence type="ECO:0000256" key="3">
    <source>
        <dbReference type="ARBA" id="ARBA00022679"/>
    </source>
</evidence>
<evidence type="ECO:0000256" key="4">
    <source>
        <dbReference type="ARBA" id="ARBA00022691"/>
    </source>
</evidence>
<dbReference type="Pfam" id="PF02571">
    <property type="entry name" value="CbiJ"/>
    <property type="match status" value="1"/>
</dbReference>
<comment type="catalytic activity">
    <reaction evidence="5">
        <text>Co-precorrin-5B + S-adenosyl-L-methionine = Co-precorrin-6A + S-adenosyl-L-homocysteine</text>
        <dbReference type="Rhea" id="RHEA:26285"/>
        <dbReference type="ChEBI" id="CHEBI:57856"/>
        <dbReference type="ChEBI" id="CHEBI:59789"/>
        <dbReference type="ChEBI" id="CHEBI:60063"/>
        <dbReference type="ChEBI" id="CHEBI:60064"/>
        <dbReference type="EC" id="2.1.1.195"/>
    </reaction>
</comment>
<dbReference type="Gene3D" id="3.30.2110.10">
    <property type="entry name" value="CbiD-like"/>
    <property type="match status" value="1"/>
</dbReference>
<dbReference type="HAMAP" id="MF_00787">
    <property type="entry name" value="CbiD"/>
    <property type="match status" value="1"/>
</dbReference>
<dbReference type="PANTHER" id="PTHR35863:SF1">
    <property type="entry name" value="COBALT-PRECORRIN-5B C(1)-METHYLTRANSFERASE"/>
    <property type="match status" value="1"/>
</dbReference>
<dbReference type="AlphaFoldDB" id="A0A3L7ZKK5"/>
<comment type="function">
    <text evidence="5">Catalyzes the methylation of C-1 in cobalt-precorrin-5B to form cobalt-precorrin-6A.</text>
</comment>
<dbReference type="GO" id="GO:0032259">
    <property type="term" value="P:methylation"/>
    <property type="evidence" value="ECO:0007669"/>
    <property type="project" value="UniProtKB-KW"/>
</dbReference>
<dbReference type="GO" id="GO:0016994">
    <property type="term" value="F:precorrin-6A reductase activity"/>
    <property type="evidence" value="ECO:0007669"/>
    <property type="project" value="InterPro"/>
</dbReference>
<dbReference type="EMBL" id="RAYI01000054">
    <property type="protein sequence ID" value="RLT72219.1"/>
    <property type="molecule type" value="Genomic_DNA"/>
</dbReference>
<dbReference type="GO" id="GO:0019251">
    <property type="term" value="P:anaerobic cobalamin biosynthetic process"/>
    <property type="evidence" value="ECO:0007669"/>
    <property type="project" value="UniProtKB-UniRule"/>
</dbReference>